<evidence type="ECO:0000313" key="1">
    <source>
        <dbReference type="EMBL" id="CAE8644075.1"/>
    </source>
</evidence>
<feature type="non-terminal residue" evidence="1">
    <location>
        <position position="1"/>
    </location>
</feature>
<evidence type="ECO:0000313" key="2">
    <source>
        <dbReference type="Proteomes" id="UP000626109"/>
    </source>
</evidence>
<proteinExistence type="predicted"/>
<sequence length="95" mass="9646">GQRIAAVMLQLTDLRPGSGGETVFPRLSAPGQGGLTVLPGRAGTAIVWPTVDASGVPTQTAARTARPLLEDEVKYVAMTWVRTGAAPGEPGGPPA</sequence>
<comment type="caution">
    <text evidence="1">The sequence shown here is derived from an EMBL/GenBank/DDBJ whole genome shotgun (WGS) entry which is preliminary data.</text>
</comment>
<reference evidence="1" key="1">
    <citation type="submission" date="2021-02" db="EMBL/GenBank/DDBJ databases">
        <authorList>
            <person name="Dougan E. K."/>
            <person name="Rhodes N."/>
            <person name="Thang M."/>
            <person name="Chan C."/>
        </authorList>
    </citation>
    <scope>NUCLEOTIDE SEQUENCE</scope>
</reference>
<accession>A0A813I2I7</accession>
<gene>
    <name evidence="1" type="ORF">PGLA2088_LOCUS2730</name>
</gene>
<organism evidence="1 2">
    <name type="scientific">Polarella glacialis</name>
    <name type="common">Dinoflagellate</name>
    <dbReference type="NCBI Taxonomy" id="89957"/>
    <lineage>
        <taxon>Eukaryota</taxon>
        <taxon>Sar</taxon>
        <taxon>Alveolata</taxon>
        <taxon>Dinophyceae</taxon>
        <taxon>Suessiales</taxon>
        <taxon>Suessiaceae</taxon>
        <taxon>Polarella</taxon>
    </lineage>
</organism>
<dbReference type="Gene3D" id="2.60.120.620">
    <property type="entry name" value="q2cbj1_9rhob like domain"/>
    <property type="match status" value="1"/>
</dbReference>
<protein>
    <submittedName>
        <fullName evidence="1">Uncharacterized protein</fullName>
    </submittedName>
</protein>
<dbReference type="EMBL" id="CAJNNW010002259">
    <property type="protein sequence ID" value="CAE8644075.1"/>
    <property type="molecule type" value="Genomic_DNA"/>
</dbReference>
<name>A0A813I2I7_POLGL</name>
<dbReference type="Proteomes" id="UP000626109">
    <property type="component" value="Unassembled WGS sequence"/>
</dbReference>
<dbReference type="AlphaFoldDB" id="A0A813I2I7"/>